<comment type="caution">
    <text evidence="1">The sequence shown here is derived from an EMBL/GenBank/DDBJ whole genome shotgun (WGS) entry which is preliminary data.</text>
</comment>
<organism evidence="1 2">
    <name type="scientific">Caerostris extrusa</name>
    <name type="common">Bark spider</name>
    <name type="synonym">Caerostris bankana</name>
    <dbReference type="NCBI Taxonomy" id="172846"/>
    <lineage>
        <taxon>Eukaryota</taxon>
        <taxon>Metazoa</taxon>
        <taxon>Ecdysozoa</taxon>
        <taxon>Arthropoda</taxon>
        <taxon>Chelicerata</taxon>
        <taxon>Arachnida</taxon>
        <taxon>Araneae</taxon>
        <taxon>Araneomorphae</taxon>
        <taxon>Entelegynae</taxon>
        <taxon>Araneoidea</taxon>
        <taxon>Araneidae</taxon>
        <taxon>Caerostris</taxon>
    </lineage>
</organism>
<protein>
    <submittedName>
        <fullName evidence="1">Uncharacterized protein</fullName>
    </submittedName>
</protein>
<proteinExistence type="predicted"/>
<dbReference type="EMBL" id="BPLR01001918">
    <property type="protein sequence ID" value="GIX68060.1"/>
    <property type="molecule type" value="Genomic_DNA"/>
</dbReference>
<gene>
    <name evidence="1" type="ORF">CEXT_355661</name>
</gene>
<keyword evidence="2" id="KW-1185">Reference proteome</keyword>
<sequence>MILHGIGEKAFDLPRSKEAPSLPEEIRRKNLIYYGVKKLPLYRKRSEGSRSIIASIWVNPETASTDNNETHPRDTTCVEFSPTTARMINNGYQKAFDLPLCKEAPSLPEEIRRKAFDLARCKEAPWLPEEIRSEALDSCCAVTDNHWILLDSCVLKILG</sequence>
<accession>A0AAV4M878</accession>
<evidence type="ECO:0000313" key="1">
    <source>
        <dbReference type="EMBL" id="GIX68060.1"/>
    </source>
</evidence>
<reference evidence="1 2" key="1">
    <citation type="submission" date="2021-06" db="EMBL/GenBank/DDBJ databases">
        <title>Caerostris extrusa draft genome.</title>
        <authorList>
            <person name="Kono N."/>
            <person name="Arakawa K."/>
        </authorList>
    </citation>
    <scope>NUCLEOTIDE SEQUENCE [LARGE SCALE GENOMIC DNA]</scope>
</reference>
<dbReference type="Proteomes" id="UP001054945">
    <property type="component" value="Unassembled WGS sequence"/>
</dbReference>
<dbReference type="AlphaFoldDB" id="A0AAV4M878"/>
<name>A0AAV4M878_CAEEX</name>
<evidence type="ECO:0000313" key="2">
    <source>
        <dbReference type="Proteomes" id="UP001054945"/>
    </source>
</evidence>